<keyword evidence="1" id="KW-1133">Transmembrane helix</keyword>
<evidence type="ECO:0000256" key="1">
    <source>
        <dbReference type="SAM" id="Phobius"/>
    </source>
</evidence>
<feature type="transmembrane region" description="Helical" evidence="1">
    <location>
        <begin position="88"/>
        <end position="110"/>
    </location>
</feature>
<dbReference type="InterPro" id="IPR019721">
    <property type="entry name" value="NADH-UbQ_OxRdtase_su21_N"/>
</dbReference>
<protein>
    <recommendedName>
        <fullName evidence="6">NADH-ubiquinone oxidoreductase 21 kDa subunit</fullName>
    </recommendedName>
</protein>
<feature type="domain" description="NADH-ubiquinone oxidoreductase 21kDa subunit N-terminal" evidence="2">
    <location>
        <begin position="28"/>
        <end position="113"/>
    </location>
</feature>
<feature type="transmembrane region" description="Helical" evidence="1">
    <location>
        <begin position="51"/>
        <end position="68"/>
    </location>
</feature>
<feature type="domain" description="NADH-ubiquinone oxidoreductase 21kDa subunit C-terminal fungi" evidence="3">
    <location>
        <begin position="122"/>
        <end position="193"/>
    </location>
</feature>
<sequence>MSDEAVSSRGVGVPESRRPYVPGQKLTTEYPLIDSDPHIKRVIRYARPVDYAEWGAITAAVPAGFYLLEKFSPSFVGRGAYPPMFRLATMLGFTGGFLALTTNSTLRFLGVRENQRERDMDMREMVDKVKKGEPLYGVSRLSDHHQGVAMRNSRYSTFFIHVMPMFNFVNHNQHGVDTAKYYQQAERELEAEKTTTDGFLKA</sequence>
<evidence type="ECO:0008006" key="6">
    <source>
        <dbReference type="Google" id="ProtNLM"/>
    </source>
</evidence>
<keyword evidence="5" id="KW-1185">Reference proteome</keyword>
<dbReference type="AlphaFoldDB" id="A0A9P4IDA8"/>
<dbReference type="Pfam" id="PF12853">
    <property type="entry name" value="NADH_u_ox_C"/>
    <property type="match status" value="1"/>
</dbReference>
<evidence type="ECO:0000259" key="2">
    <source>
        <dbReference type="Pfam" id="PF10785"/>
    </source>
</evidence>
<dbReference type="InterPro" id="IPR053229">
    <property type="entry name" value="NADH-Q_oxidrdct_subunit"/>
</dbReference>
<organism evidence="4 5">
    <name type="scientific">Rhizodiscina lignyota</name>
    <dbReference type="NCBI Taxonomy" id="1504668"/>
    <lineage>
        <taxon>Eukaryota</taxon>
        <taxon>Fungi</taxon>
        <taxon>Dikarya</taxon>
        <taxon>Ascomycota</taxon>
        <taxon>Pezizomycotina</taxon>
        <taxon>Dothideomycetes</taxon>
        <taxon>Pleosporomycetidae</taxon>
        <taxon>Aulographales</taxon>
        <taxon>Rhizodiscinaceae</taxon>
        <taxon>Rhizodiscina</taxon>
    </lineage>
</organism>
<keyword evidence="1" id="KW-0812">Transmembrane</keyword>
<dbReference type="PANTHER" id="PTHR34062:SF1">
    <property type="entry name" value="NADH-UBIQUINONE OXIDOREDUCTASE 21KDA SUBUNIT N-TERMINAL DOMAIN-CONTAINING PROTEIN"/>
    <property type="match status" value="1"/>
</dbReference>
<proteinExistence type="predicted"/>
<evidence type="ECO:0000259" key="3">
    <source>
        <dbReference type="Pfam" id="PF12853"/>
    </source>
</evidence>
<accession>A0A9P4IDA8</accession>
<dbReference type="OrthoDB" id="196140at2759"/>
<comment type="caution">
    <text evidence="4">The sequence shown here is derived from an EMBL/GenBank/DDBJ whole genome shotgun (WGS) entry which is preliminary data.</text>
</comment>
<dbReference type="Proteomes" id="UP000799772">
    <property type="component" value="Unassembled WGS sequence"/>
</dbReference>
<dbReference type="InterPro" id="IPR024549">
    <property type="entry name" value="NADH-UbQ_OxRdtase_su21_C_fun"/>
</dbReference>
<evidence type="ECO:0000313" key="4">
    <source>
        <dbReference type="EMBL" id="KAF2097908.1"/>
    </source>
</evidence>
<dbReference type="PANTHER" id="PTHR34062">
    <property type="entry name" value="OXIDOREDUCTASE 21 KDA SUBUNIT, PUTATIVE (AFU_ORTHOLOGUE AFUA_4G04750)-RELATED"/>
    <property type="match status" value="1"/>
</dbReference>
<gene>
    <name evidence="4" type="ORF">NA57DRAFT_76708</name>
</gene>
<dbReference type="Pfam" id="PF10785">
    <property type="entry name" value="NADH-u_ox-rdase"/>
    <property type="match status" value="1"/>
</dbReference>
<name>A0A9P4IDA8_9PEZI</name>
<reference evidence="4" key="1">
    <citation type="journal article" date="2020" name="Stud. Mycol.">
        <title>101 Dothideomycetes genomes: a test case for predicting lifestyles and emergence of pathogens.</title>
        <authorList>
            <person name="Haridas S."/>
            <person name="Albert R."/>
            <person name="Binder M."/>
            <person name="Bloem J."/>
            <person name="Labutti K."/>
            <person name="Salamov A."/>
            <person name="Andreopoulos B."/>
            <person name="Baker S."/>
            <person name="Barry K."/>
            <person name="Bills G."/>
            <person name="Bluhm B."/>
            <person name="Cannon C."/>
            <person name="Castanera R."/>
            <person name="Culley D."/>
            <person name="Daum C."/>
            <person name="Ezra D."/>
            <person name="Gonzalez J."/>
            <person name="Henrissat B."/>
            <person name="Kuo A."/>
            <person name="Liang C."/>
            <person name="Lipzen A."/>
            <person name="Lutzoni F."/>
            <person name="Magnuson J."/>
            <person name="Mondo S."/>
            <person name="Nolan M."/>
            <person name="Ohm R."/>
            <person name="Pangilinan J."/>
            <person name="Park H.-J."/>
            <person name="Ramirez L."/>
            <person name="Alfaro M."/>
            <person name="Sun H."/>
            <person name="Tritt A."/>
            <person name="Yoshinaga Y."/>
            <person name="Zwiers L.-H."/>
            <person name="Turgeon B."/>
            <person name="Goodwin S."/>
            <person name="Spatafora J."/>
            <person name="Crous P."/>
            <person name="Grigoriev I."/>
        </authorList>
    </citation>
    <scope>NUCLEOTIDE SEQUENCE</scope>
    <source>
        <strain evidence="4">CBS 133067</strain>
    </source>
</reference>
<dbReference type="EMBL" id="ML978127">
    <property type="protein sequence ID" value="KAF2097908.1"/>
    <property type="molecule type" value="Genomic_DNA"/>
</dbReference>
<evidence type="ECO:0000313" key="5">
    <source>
        <dbReference type="Proteomes" id="UP000799772"/>
    </source>
</evidence>
<keyword evidence="1" id="KW-0472">Membrane</keyword>